<protein>
    <submittedName>
        <fullName evidence="2">Uncharacterized protein</fullName>
    </submittedName>
</protein>
<dbReference type="OrthoDB" id="6277674at2"/>
<organism evidence="2 3">
    <name type="scientific">Aliidiomarina iranensis</name>
    <dbReference type="NCBI Taxonomy" id="1434071"/>
    <lineage>
        <taxon>Bacteria</taxon>
        <taxon>Pseudomonadati</taxon>
        <taxon>Pseudomonadota</taxon>
        <taxon>Gammaproteobacteria</taxon>
        <taxon>Alteromonadales</taxon>
        <taxon>Idiomarinaceae</taxon>
        <taxon>Aliidiomarina</taxon>
    </lineage>
</organism>
<dbReference type="PROSITE" id="PS51257">
    <property type="entry name" value="PROKAR_LIPOPROTEIN"/>
    <property type="match status" value="1"/>
</dbReference>
<dbReference type="EMBL" id="PIPJ01000001">
    <property type="protein sequence ID" value="RUO23248.1"/>
    <property type="molecule type" value="Genomic_DNA"/>
</dbReference>
<evidence type="ECO:0000313" key="2">
    <source>
        <dbReference type="EMBL" id="RUO23248.1"/>
    </source>
</evidence>
<reference evidence="3" key="1">
    <citation type="journal article" date="2018" name="Front. Microbiol.">
        <title>Genome-Based Analysis Reveals the Taxonomy and Diversity of the Family Idiomarinaceae.</title>
        <authorList>
            <person name="Liu Y."/>
            <person name="Lai Q."/>
            <person name="Shao Z."/>
        </authorList>
    </citation>
    <scope>NUCLEOTIDE SEQUENCE [LARGE SCALE GENOMIC DNA]</scope>
    <source>
        <strain evidence="3">GBPy7</strain>
    </source>
</reference>
<dbReference type="Proteomes" id="UP000288395">
    <property type="component" value="Unassembled WGS sequence"/>
</dbReference>
<dbReference type="RefSeq" id="WP_126764789.1">
    <property type="nucleotide sequence ID" value="NZ_PIPJ01000001.1"/>
</dbReference>
<feature type="region of interest" description="Disordered" evidence="1">
    <location>
        <begin position="121"/>
        <end position="157"/>
    </location>
</feature>
<keyword evidence="3" id="KW-1185">Reference proteome</keyword>
<evidence type="ECO:0000256" key="1">
    <source>
        <dbReference type="SAM" id="MobiDB-lite"/>
    </source>
</evidence>
<accession>A0A432W235</accession>
<name>A0A432W235_9GAMM</name>
<dbReference type="AlphaFoldDB" id="A0A432W235"/>
<proteinExistence type="predicted"/>
<comment type="caution">
    <text evidence="2">The sequence shown here is derived from an EMBL/GenBank/DDBJ whole genome shotgun (WGS) entry which is preliminary data.</text>
</comment>
<feature type="compositionally biased region" description="Low complexity" evidence="1">
    <location>
        <begin position="126"/>
        <end position="149"/>
    </location>
</feature>
<sequence length="157" mass="16551">MRLKLLFLIVCVLSGCAVERVGGEEYVVSTVRYGEGVISPASASITEGERAILTLTPAAGWQLDRAEGCNGELVGQEYTTGRIRADCTVRVWFEENTAYTMSVAFTDFNGKLINVSLVSSDPQSFGSESTGGESSGGESTSGESIGSESLPREGVGH</sequence>
<evidence type="ECO:0000313" key="3">
    <source>
        <dbReference type="Proteomes" id="UP000288395"/>
    </source>
</evidence>
<gene>
    <name evidence="2" type="ORF">CWE08_00930</name>
</gene>